<keyword evidence="2" id="KW-0963">Cytoplasm</keyword>
<dbReference type="Gene3D" id="2.60.40.10">
    <property type="entry name" value="Immunoglobulins"/>
    <property type="match status" value="1"/>
</dbReference>
<reference evidence="8" key="1">
    <citation type="journal article" date="2019" name="Int. J. Syst. Evol. Microbiol.">
        <title>The Global Catalogue of Microorganisms (GCM) 10K type strain sequencing project: providing services to taxonomists for standard genome sequencing and annotation.</title>
        <authorList>
            <consortium name="The Broad Institute Genomics Platform"/>
            <consortium name="The Broad Institute Genome Sequencing Center for Infectious Disease"/>
            <person name="Wu L."/>
            <person name="Ma J."/>
        </authorList>
    </citation>
    <scope>NUCLEOTIDE SEQUENCE [LARGE SCALE GENOMIC DNA]</scope>
    <source>
        <strain evidence="8">JCM 3369</strain>
    </source>
</reference>
<feature type="compositionally biased region" description="Low complexity" evidence="5">
    <location>
        <begin position="1"/>
        <end position="11"/>
    </location>
</feature>
<keyword evidence="3" id="KW-0378">Hydrolase</keyword>
<evidence type="ECO:0000256" key="2">
    <source>
        <dbReference type="ARBA" id="ARBA00022490"/>
    </source>
</evidence>
<accession>A0ABW2CW75</accession>
<dbReference type="Pfam" id="PF11806">
    <property type="entry name" value="Enterochelin_N"/>
    <property type="match status" value="1"/>
</dbReference>
<sequence>MPVPRPGTAGPPRLPRPAPAERAASARLGALDAAARDGRAAAEEASAAEVAERVAPLIEPIPGDAAHRAVTFLWRGTAATRRVLALVNRLADPLDLSGSLMRNVPATDVWGITYRLGLDHSGSYRLAEGTGPAGTDLRGLAARAVHDPLNPRTVPIRWDDGRASVFALPGAPAPPWRPWDSPSTTGTAPEGTVRRERVRSAALGGERDVWVYVPPGRRSGDGPLDTLVLLDGDMWFAKCGVRELFDRLIADGTVPPLAVLAPHAVSNATRMAEFGGDPAHTEFLTSELMAWASERLPLSADPARTAIAGESLGGLTALHVGLEAPERFGKVLAQSSSLWWNPDGDPAADPWLTGRYARSDRRALRIHLRVGRHEWAMVDQHRDLHRTLRAKGYPVAYTEYNGGHDYVCWAAGLAAGLTDLLGTPPFPTTVATPEENE</sequence>
<dbReference type="SUPFAM" id="SSF53474">
    <property type="entry name" value="alpha/beta-Hydrolases"/>
    <property type="match status" value="1"/>
</dbReference>
<feature type="region of interest" description="Disordered" evidence="5">
    <location>
        <begin position="174"/>
        <end position="193"/>
    </location>
</feature>
<evidence type="ECO:0000256" key="5">
    <source>
        <dbReference type="SAM" id="MobiDB-lite"/>
    </source>
</evidence>
<evidence type="ECO:0000256" key="3">
    <source>
        <dbReference type="ARBA" id="ARBA00022801"/>
    </source>
</evidence>
<gene>
    <name evidence="7" type="ORF">ACFQKB_34210</name>
</gene>
<evidence type="ECO:0000313" key="8">
    <source>
        <dbReference type="Proteomes" id="UP001596380"/>
    </source>
</evidence>
<organism evidence="7 8">
    <name type="scientific">Actinomadura yumaensis</name>
    <dbReference type="NCBI Taxonomy" id="111807"/>
    <lineage>
        <taxon>Bacteria</taxon>
        <taxon>Bacillati</taxon>
        <taxon>Actinomycetota</taxon>
        <taxon>Actinomycetes</taxon>
        <taxon>Streptosporangiales</taxon>
        <taxon>Thermomonosporaceae</taxon>
        <taxon>Actinomadura</taxon>
    </lineage>
</organism>
<feature type="domain" description="Enterochelin esterase N-terminal" evidence="6">
    <location>
        <begin position="69"/>
        <end position="176"/>
    </location>
</feature>
<dbReference type="Proteomes" id="UP001596380">
    <property type="component" value="Unassembled WGS sequence"/>
</dbReference>
<dbReference type="InterPro" id="IPR013783">
    <property type="entry name" value="Ig-like_fold"/>
</dbReference>
<dbReference type="Gene3D" id="3.40.50.1820">
    <property type="entry name" value="alpha/beta hydrolase"/>
    <property type="match status" value="1"/>
</dbReference>
<dbReference type="RefSeq" id="WP_378063872.1">
    <property type="nucleotide sequence ID" value="NZ_JBHSXS010000031.1"/>
</dbReference>
<name>A0ABW2CW75_9ACTN</name>
<evidence type="ECO:0000313" key="7">
    <source>
        <dbReference type="EMBL" id="MFC6884856.1"/>
    </source>
</evidence>
<dbReference type="PANTHER" id="PTHR48098">
    <property type="entry name" value="ENTEROCHELIN ESTERASE-RELATED"/>
    <property type="match status" value="1"/>
</dbReference>
<evidence type="ECO:0000259" key="6">
    <source>
        <dbReference type="Pfam" id="PF11806"/>
    </source>
</evidence>
<dbReference type="InterPro" id="IPR021764">
    <property type="entry name" value="Enterochelin_esterase_N"/>
</dbReference>
<dbReference type="InterPro" id="IPR014756">
    <property type="entry name" value="Ig_E-set"/>
</dbReference>
<dbReference type="SUPFAM" id="SSF81296">
    <property type="entry name" value="E set domains"/>
    <property type="match status" value="1"/>
</dbReference>
<dbReference type="InterPro" id="IPR050583">
    <property type="entry name" value="Mycobacterial_A85_antigen"/>
</dbReference>
<protein>
    <submittedName>
        <fullName evidence="7">Esterase family protein</fullName>
    </submittedName>
</protein>
<dbReference type="Pfam" id="PF00756">
    <property type="entry name" value="Esterase"/>
    <property type="match status" value="1"/>
</dbReference>
<comment type="subcellular location">
    <subcellularLocation>
        <location evidence="1">Cytoplasm</location>
    </subcellularLocation>
</comment>
<dbReference type="PANTHER" id="PTHR48098:SF3">
    <property type="entry name" value="IRON(III) ENTEROBACTIN ESTERASE"/>
    <property type="match status" value="1"/>
</dbReference>
<comment type="similarity">
    <text evidence="4">Belongs to the Fes family.</text>
</comment>
<evidence type="ECO:0000256" key="4">
    <source>
        <dbReference type="ARBA" id="ARBA00024201"/>
    </source>
</evidence>
<proteinExistence type="inferred from homology"/>
<feature type="region of interest" description="Disordered" evidence="5">
    <location>
        <begin position="1"/>
        <end position="22"/>
    </location>
</feature>
<dbReference type="InterPro" id="IPR029058">
    <property type="entry name" value="AB_hydrolase_fold"/>
</dbReference>
<comment type="caution">
    <text evidence="7">The sequence shown here is derived from an EMBL/GenBank/DDBJ whole genome shotgun (WGS) entry which is preliminary data.</text>
</comment>
<keyword evidence="8" id="KW-1185">Reference proteome</keyword>
<dbReference type="EMBL" id="JBHSXS010000031">
    <property type="protein sequence ID" value="MFC6884856.1"/>
    <property type="molecule type" value="Genomic_DNA"/>
</dbReference>
<evidence type="ECO:0000256" key="1">
    <source>
        <dbReference type="ARBA" id="ARBA00004496"/>
    </source>
</evidence>
<dbReference type="InterPro" id="IPR000801">
    <property type="entry name" value="Esterase-like"/>
</dbReference>